<dbReference type="AlphaFoldDB" id="A0ABD3QCW3"/>
<keyword evidence="2" id="KW-1185">Reference proteome</keyword>
<evidence type="ECO:0000313" key="1">
    <source>
        <dbReference type="EMBL" id="KAL3798230.1"/>
    </source>
</evidence>
<organism evidence="1 2">
    <name type="scientific">Cyclotella atomus</name>
    <dbReference type="NCBI Taxonomy" id="382360"/>
    <lineage>
        <taxon>Eukaryota</taxon>
        <taxon>Sar</taxon>
        <taxon>Stramenopiles</taxon>
        <taxon>Ochrophyta</taxon>
        <taxon>Bacillariophyta</taxon>
        <taxon>Coscinodiscophyceae</taxon>
        <taxon>Thalassiosirophycidae</taxon>
        <taxon>Stephanodiscales</taxon>
        <taxon>Stephanodiscaceae</taxon>
        <taxon>Cyclotella</taxon>
    </lineage>
</organism>
<comment type="caution">
    <text evidence="1">The sequence shown here is derived from an EMBL/GenBank/DDBJ whole genome shotgun (WGS) entry which is preliminary data.</text>
</comment>
<dbReference type="Proteomes" id="UP001530400">
    <property type="component" value="Unassembled WGS sequence"/>
</dbReference>
<protein>
    <submittedName>
        <fullName evidence="1">Uncharacterized protein</fullName>
    </submittedName>
</protein>
<sequence>MKNVFHLSLPNLLRTILGRGVVSSTEAACLKFNDGKSTILDLNMNKTSLGGMQYDKRAMAISKTSNGVTSNGFVWDDVDLVTTKWRPQGITTHHTFAKRYVLISWYGRADEEYENRGGRISFVDISQMYQCKYNNCSYPYVHVLLVDANFCTLPNIHVGGIEQHNGILYVADSRKGMQRILQFDLEYDLYEVPSKMIGVMFGHHYMLRQSASFASPIKPSFLSFDADNQKFVIGTYARCGPKVGIHLDSESCFTQSKNQLVWFDSNNSMDVNNTILLDQHDLNMSCWHYFSEMQGATSARVHNDTIVWVSSSYGPLADSHLHVVNVSTFTGDCSSSNLDGLVQLDRVTAYKHPPGLEDLHIEHLAEKRLLWMTTEFGCRMVFSSSLEDLLPST</sequence>
<evidence type="ECO:0000313" key="2">
    <source>
        <dbReference type="Proteomes" id="UP001530400"/>
    </source>
</evidence>
<dbReference type="EMBL" id="JALLPJ020000227">
    <property type="protein sequence ID" value="KAL3798230.1"/>
    <property type="molecule type" value="Genomic_DNA"/>
</dbReference>
<accession>A0ABD3QCW3</accession>
<reference evidence="1 2" key="1">
    <citation type="submission" date="2024-10" db="EMBL/GenBank/DDBJ databases">
        <title>Updated reference genomes for cyclostephanoid diatoms.</title>
        <authorList>
            <person name="Roberts W.R."/>
            <person name="Alverson A.J."/>
        </authorList>
    </citation>
    <scope>NUCLEOTIDE SEQUENCE [LARGE SCALE GENOMIC DNA]</scope>
    <source>
        <strain evidence="1 2">AJA010-31</strain>
    </source>
</reference>
<proteinExistence type="predicted"/>
<name>A0ABD3QCW3_9STRA</name>
<gene>
    <name evidence="1" type="ORF">ACHAWO_003435</name>
</gene>